<name>A0A430LIF8_9HYPO</name>
<sequence>MASSKRSASPLEGAVIKSTTKPSSRSSDSTADPIEEPADMPVRIIVSARSGSKAKRNDPASNQNLGRRGNQAKSQTRIASSEDQADPQHSGTSNEDSKLDEETKALSNLAGLPFHDDFAHVKWLEQIDGLAFANSNWIGYCEAKLIRRLQIHHKFWTVMEAPTRGTSELAFELFDRYGRLRKEFQEHRRNKGTGVWGSELDSEDILLIEYIRIEPGHLRQKIGTQIINAILNKARQKSTKFFALAKPRYIMQEELTEVSRPHQMVLATEAAEQFLRSMGFRRVGMSDWFAFTDDPSHPSKKLKTSQELYKHRIQPLRFSVAMFFARLRAPEMVDDECVRLMQTEMRPRMEKEPGTPVDDDWNTALHLFALRNWPKSIAYASREWYELTHSRNRAGHTPLEALQNQMEKSRTTRTEGTKTHAVSDDFRGFTPEQIESLAVLQGVTICDLDKVSKDIISRVFTTPKNEFQRIPGASEIQTTLRLKYGCTCGQCLGGFLSPRMQYALRREGHWQMRALKTKINHGPTWLEHHKSELERVSPRTREIMENYRFIREGFVNLSKHLTTCIDQDRIPDKKNILEICNGSGEWPPVTRLYLGNRGTVDAAITPLFYKAKDRNPWSGDSSRRGAPWTRGDPMTGIVECRNDLEFGFVTEMCGFKRSED</sequence>
<dbReference type="AlphaFoldDB" id="A0A430LIF8"/>
<dbReference type="Gene3D" id="3.40.630.30">
    <property type="match status" value="1"/>
</dbReference>
<accession>A0A430LIF8</accession>
<organism evidence="2 3">
    <name type="scientific">Fusarium euwallaceae</name>
    <dbReference type="NCBI Taxonomy" id="1147111"/>
    <lineage>
        <taxon>Eukaryota</taxon>
        <taxon>Fungi</taxon>
        <taxon>Dikarya</taxon>
        <taxon>Ascomycota</taxon>
        <taxon>Pezizomycotina</taxon>
        <taxon>Sordariomycetes</taxon>
        <taxon>Hypocreomycetidae</taxon>
        <taxon>Hypocreales</taxon>
        <taxon>Nectriaceae</taxon>
        <taxon>Fusarium</taxon>
        <taxon>Fusarium solani species complex</taxon>
    </lineage>
</organism>
<dbReference type="EMBL" id="MIKF01000183">
    <property type="protein sequence ID" value="RTE75529.1"/>
    <property type="molecule type" value="Genomic_DNA"/>
</dbReference>
<evidence type="ECO:0000256" key="1">
    <source>
        <dbReference type="SAM" id="MobiDB-lite"/>
    </source>
</evidence>
<feature type="compositionally biased region" description="Low complexity" evidence="1">
    <location>
        <begin position="18"/>
        <end position="30"/>
    </location>
</feature>
<dbReference type="Proteomes" id="UP000287124">
    <property type="component" value="Unassembled WGS sequence"/>
</dbReference>
<evidence type="ECO:0000313" key="3">
    <source>
        <dbReference type="Proteomes" id="UP000287124"/>
    </source>
</evidence>
<reference evidence="2 3" key="1">
    <citation type="submission" date="2017-06" db="EMBL/GenBank/DDBJ databases">
        <title>Comparative genomic analysis of Ambrosia Fusariam Clade fungi.</title>
        <authorList>
            <person name="Stajich J.E."/>
            <person name="Carrillo J."/>
            <person name="Kijimoto T."/>
            <person name="Eskalen A."/>
            <person name="O'Donnell K."/>
            <person name="Kasson M."/>
        </authorList>
    </citation>
    <scope>NUCLEOTIDE SEQUENCE [LARGE SCALE GENOMIC DNA]</scope>
    <source>
        <strain evidence="2 3">UCR1854</strain>
    </source>
</reference>
<gene>
    <name evidence="2" type="ORF">BHE90_010013</name>
</gene>
<feature type="region of interest" description="Disordered" evidence="1">
    <location>
        <begin position="1"/>
        <end position="102"/>
    </location>
</feature>
<proteinExistence type="predicted"/>
<evidence type="ECO:0000313" key="2">
    <source>
        <dbReference type="EMBL" id="RTE75529.1"/>
    </source>
</evidence>
<dbReference type="SUPFAM" id="SSF55729">
    <property type="entry name" value="Acyl-CoA N-acyltransferases (Nat)"/>
    <property type="match status" value="1"/>
</dbReference>
<protein>
    <recommendedName>
        <fullName evidence="4">N-acetyltransferase domain-containing protein</fullName>
    </recommendedName>
</protein>
<feature type="compositionally biased region" description="Polar residues" evidence="1">
    <location>
        <begin position="59"/>
        <end position="94"/>
    </location>
</feature>
<comment type="caution">
    <text evidence="2">The sequence shown here is derived from an EMBL/GenBank/DDBJ whole genome shotgun (WGS) entry which is preliminary data.</text>
</comment>
<keyword evidence="3" id="KW-1185">Reference proteome</keyword>
<evidence type="ECO:0008006" key="4">
    <source>
        <dbReference type="Google" id="ProtNLM"/>
    </source>
</evidence>
<dbReference type="InterPro" id="IPR016181">
    <property type="entry name" value="Acyl_CoA_acyltransferase"/>
</dbReference>